<evidence type="ECO:0000256" key="8">
    <source>
        <dbReference type="ARBA" id="ARBA00022777"/>
    </source>
</evidence>
<feature type="domain" description="Histidine kinase" evidence="13">
    <location>
        <begin position="243"/>
        <end position="459"/>
    </location>
</feature>
<reference evidence="15 16" key="1">
    <citation type="submission" date="2016-11" db="EMBL/GenBank/DDBJ databases">
        <authorList>
            <person name="Jaros S."/>
            <person name="Januszkiewicz K."/>
            <person name="Wedrychowicz H."/>
        </authorList>
    </citation>
    <scope>NUCLEOTIDE SEQUENCE [LARGE SCALE GENOMIC DNA]</scope>
    <source>
        <strain evidence="15 16">DSM 17477</strain>
    </source>
</reference>
<evidence type="ECO:0000256" key="4">
    <source>
        <dbReference type="ARBA" id="ARBA00022475"/>
    </source>
</evidence>
<evidence type="ECO:0000259" key="14">
    <source>
        <dbReference type="PROSITE" id="PS50885"/>
    </source>
</evidence>
<dbReference type="InterPro" id="IPR003594">
    <property type="entry name" value="HATPase_dom"/>
</dbReference>
<keyword evidence="16" id="KW-1185">Reference proteome</keyword>
<dbReference type="SUPFAM" id="SSF103190">
    <property type="entry name" value="Sensory domain-like"/>
    <property type="match status" value="1"/>
</dbReference>
<keyword evidence="4" id="KW-1003">Cell membrane</keyword>
<evidence type="ECO:0000256" key="1">
    <source>
        <dbReference type="ARBA" id="ARBA00000085"/>
    </source>
</evidence>
<dbReference type="FunFam" id="1.10.287.130:FF:000001">
    <property type="entry name" value="Two-component sensor histidine kinase"/>
    <property type="match status" value="1"/>
</dbReference>
<evidence type="ECO:0000256" key="2">
    <source>
        <dbReference type="ARBA" id="ARBA00004651"/>
    </source>
</evidence>
<comment type="subcellular location">
    <subcellularLocation>
        <location evidence="2">Cell membrane</location>
        <topology evidence="2">Multi-pass membrane protein</topology>
    </subcellularLocation>
</comment>
<dbReference type="PROSITE" id="PS50885">
    <property type="entry name" value="HAMP"/>
    <property type="match status" value="1"/>
</dbReference>
<dbReference type="InterPro" id="IPR050351">
    <property type="entry name" value="BphY/WalK/GraS-like"/>
</dbReference>
<keyword evidence="7 12" id="KW-0812">Transmembrane</keyword>
<keyword evidence="5" id="KW-0597">Phosphoprotein</keyword>
<comment type="catalytic activity">
    <reaction evidence="1">
        <text>ATP + protein L-histidine = ADP + protein N-phospho-L-histidine.</text>
        <dbReference type="EC" id="2.7.13.3"/>
    </reaction>
</comment>
<dbReference type="Gene3D" id="1.10.8.500">
    <property type="entry name" value="HAMP domain in histidine kinase"/>
    <property type="match status" value="1"/>
</dbReference>
<dbReference type="Proteomes" id="UP000184052">
    <property type="component" value="Unassembled WGS sequence"/>
</dbReference>
<dbReference type="SUPFAM" id="SSF55874">
    <property type="entry name" value="ATPase domain of HSP90 chaperone/DNA topoisomerase II/histidine kinase"/>
    <property type="match status" value="1"/>
</dbReference>
<evidence type="ECO:0000259" key="13">
    <source>
        <dbReference type="PROSITE" id="PS50109"/>
    </source>
</evidence>
<dbReference type="AlphaFoldDB" id="A0A1M6CZY0"/>
<dbReference type="InterPro" id="IPR003660">
    <property type="entry name" value="HAMP_dom"/>
</dbReference>
<evidence type="ECO:0000256" key="12">
    <source>
        <dbReference type="SAM" id="Phobius"/>
    </source>
</evidence>
<evidence type="ECO:0000256" key="9">
    <source>
        <dbReference type="ARBA" id="ARBA00022989"/>
    </source>
</evidence>
<dbReference type="Gene3D" id="3.30.565.10">
    <property type="entry name" value="Histidine kinase-like ATPase, C-terminal domain"/>
    <property type="match status" value="1"/>
</dbReference>
<dbReference type="EMBL" id="FQZL01000006">
    <property type="protein sequence ID" value="SHI66288.1"/>
    <property type="molecule type" value="Genomic_DNA"/>
</dbReference>
<keyword evidence="10" id="KW-0902">Two-component regulatory system</keyword>
<keyword evidence="6" id="KW-0808">Transferase</keyword>
<dbReference type="GO" id="GO:0005886">
    <property type="term" value="C:plasma membrane"/>
    <property type="evidence" value="ECO:0007669"/>
    <property type="project" value="UniProtKB-SubCell"/>
</dbReference>
<evidence type="ECO:0000256" key="6">
    <source>
        <dbReference type="ARBA" id="ARBA00022679"/>
    </source>
</evidence>
<dbReference type="Gene3D" id="1.10.287.130">
    <property type="match status" value="1"/>
</dbReference>
<evidence type="ECO:0000313" key="15">
    <source>
        <dbReference type="EMBL" id="SHI66288.1"/>
    </source>
</evidence>
<dbReference type="EC" id="2.7.13.3" evidence="3"/>
<keyword evidence="11 12" id="KW-0472">Membrane</keyword>
<dbReference type="PRINTS" id="PR00344">
    <property type="entry name" value="BCTRLSENSOR"/>
</dbReference>
<dbReference type="GO" id="GO:0004721">
    <property type="term" value="F:phosphoprotein phosphatase activity"/>
    <property type="evidence" value="ECO:0007669"/>
    <property type="project" value="TreeGrafter"/>
</dbReference>
<gene>
    <name evidence="15" type="ORF">SAMN02745751_00728</name>
</gene>
<dbReference type="CDD" id="cd06225">
    <property type="entry name" value="HAMP"/>
    <property type="match status" value="1"/>
</dbReference>
<dbReference type="PROSITE" id="PS50109">
    <property type="entry name" value="HIS_KIN"/>
    <property type="match status" value="1"/>
</dbReference>
<dbReference type="Gene3D" id="3.30.450.20">
    <property type="entry name" value="PAS domain"/>
    <property type="match status" value="1"/>
</dbReference>
<dbReference type="InterPro" id="IPR036097">
    <property type="entry name" value="HisK_dim/P_sf"/>
</dbReference>
<protein>
    <recommendedName>
        <fullName evidence="3">histidine kinase</fullName>
        <ecNumber evidence="3">2.7.13.3</ecNumber>
    </recommendedName>
</protein>
<dbReference type="InterPro" id="IPR004358">
    <property type="entry name" value="Sig_transdc_His_kin-like_C"/>
</dbReference>
<dbReference type="SMART" id="SM00304">
    <property type="entry name" value="HAMP"/>
    <property type="match status" value="1"/>
</dbReference>
<keyword evidence="8 15" id="KW-0418">Kinase</keyword>
<proteinExistence type="predicted"/>
<name>A0A1M6CZY0_9FIRM</name>
<dbReference type="Pfam" id="PF02518">
    <property type="entry name" value="HATPase_c"/>
    <property type="match status" value="1"/>
</dbReference>
<keyword evidence="9 12" id="KW-1133">Transmembrane helix</keyword>
<feature type="transmembrane region" description="Helical" evidence="12">
    <location>
        <begin position="165"/>
        <end position="186"/>
    </location>
</feature>
<evidence type="ECO:0000256" key="5">
    <source>
        <dbReference type="ARBA" id="ARBA00022553"/>
    </source>
</evidence>
<dbReference type="SMART" id="SM00387">
    <property type="entry name" value="HATPase_c"/>
    <property type="match status" value="1"/>
</dbReference>
<sequence length="459" mass="53102">MLSTYLLLIVILFILLTSLIPQYVLSWQLEFRKKNLEMSCREIGQEIDYYLHNYDAALYSTYFDNVTQQYSKSIDSRIMIYDKFGRILSDSNNQFKFRNINLEEINSSLDGNVYWNEYYFNDIGNVMYISVPVKYENEVNGGIFISNSINDLYGNLEDINNTIRMIVLIEGILIIIGIILISNHFLRPINKFYPVISKLSNGEFGDKVDVKSNDEFKVLANSFNSMSVKLNEVELQRKEFVGNVSHELKTPLSSIKLLSESLLLQDEVEEDVYREFLMDINNEVDRLNRIVTELLALVDMDKKQLVLDYQPAYLNYLIEKIIEQLKPLADQKHIRLNFFEDDSIQINIDKGKIKQALINIVHNAIKYTRDGGKVDIRVYREKDFAIVSIKDTGVGISEDNLQYIFDRFYRADKARSRNTGGTGLGLSISKQIVNLHHGTISVRSKLDEGTEFYISLPIV</sequence>
<dbReference type="InterPro" id="IPR003661">
    <property type="entry name" value="HisK_dim/P_dom"/>
</dbReference>
<feature type="domain" description="HAMP" evidence="14">
    <location>
        <begin position="183"/>
        <end position="235"/>
    </location>
</feature>
<evidence type="ECO:0000256" key="7">
    <source>
        <dbReference type="ARBA" id="ARBA00022692"/>
    </source>
</evidence>
<dbReference type="GO" id="GO:0016036">
    <property type="term" value="P:cellular response to phosphate starvation"/>
    <property type="evidence" value="ECO:0007669"/>
    <property type="project" value="TreeGrafter"/>
</dbReference>
<dbReference type="PANTHER" id="PTHR45453">
    <property type="entry name" value="PHOSPHATE REGULON SENSOR PROTEIN PHOR"/>
    <property type="match status" value="1"/>
</dbReference>
<dbReference type="PANTHER" id="PTHR45453:SF1">
    <property type="entry name" value="PHOSPHATE REGULON SENSOR PROTEIN PHOR"/>
    <property type="match status" value="1"/>
</dbReference>
<dbReference type="InterPro" id="IPR036890">
    <property type="entry name" value="HATPase_C_sf"/>
</dbReference>
<dbReference type="CDD" id="cd16922">
    <property type="entry name" value="HATPase_EvgS-ArcB-TorS-like"/>
    <property type="match status" value="1"/>
</dbReference>
<dbReference type="InterPro" id="IPR005467">
    <property type="entry name" value="His_kinase_dom"/>
</dbReference>
<evidence type="ECO:0000256" key="11">
    <source>
        <dbReference type="ARBA" id="ARBA00023136"/>
    </source>
</evidence>
<dbReference type="STRING" id="1121476.SAMN02745751_00728"/>
<accession>A0A1M6CZY0</accession>
<dbReference type="InterPro" id="IPR029151">
    <property type="entry name" value="Sensor-like_sf"/>
</dbReference>
<organism evidence="15 16">
    <name type="scientific">Dethiosulfatibacter aminovorans DSM 17477</name>
    <dbReference type="NCBI Taxonomy" id="1121476"/>
    <lineage>
        <taxon>Bacteria</taxon>
        <taxon>Bacillati</taxon>
        <taxon>Bacillota</taxon>
        <taxon>Tissierellia</taxon>
        <taxon>Dethiosulfatibacter</taxon>
    </lineage>
</organism>
<dbReference type="FunFam" id="3.30.565.10:FF:000006">
    <property type="entry name" value="Sensor histidine kinase WalK"/>
    <property type="match status" value="1"/>
</dbReference>
<evidence type="ECO:0000256" key="10">
    <source>
        <dbReference type="ARBA" id="ARBA00023012"/>
    </source>
</evidence>
<dbReference type="SUPFAM" id="SSF158472">
    <property type="entry name" value="HAMP domain-like"/>
    <property type="match status" value="1"/>
</dbReference>
<dbReference type="Pfam" id="PF00672">
    <property type="entry name" value="HAMP"/>
    <property type="match status" value="1"/>
</dbReference>
<evidence type="ECO:0000256" key="3">
    <source>
        <dbReference type="ARBA" id="ARBA00012438"/>
    </source>
</evidence>
<dbReference type="SMART" id="SM00388">
    <property type="entry name" value="HisKA"/>
    <property type="match status" value="1"/>
</dbReference>
<evidence type="ECO:0000313" key="16">
    <source>
        <dbReference type="Proteomes" id="UP000184052"/>
    </source>
</evidence>
<dbReference type="CDD" id="cd00082">
    <property type="entry name" value="HisKA"/>
    <property type="match status" value="1"/>
</dbReference>
<dbReference type="SUPFAM" id="SSF47384">
    <property type="entry name" value="Homodimeric domain of signal transducing histidine kinase"/>
    <property type="match status" value="1"/>
</dbReference>
<dbReference type="Pfam" id="PF00512">
    <property type="entry name" value="HisKA"/>
    <property type="match status" value="1"/>
</dbReference>
<dbReference type="GO" id="GO:0000155">
    <property type="term" value="F:phosphorelay sensor kinase activity"/>
    <property type="evidence" value="ECO:0007669"/>
    <property type="project" value="InterPro"/>
</dbReference>